<feature type="non-terminal residue" evidence="1">
    <location>
        <position position="1"/>
    </location>
</feature>
<proteinExistence type="predicted"/>
<dbReference type="SUPFAM" id="SSF48452">
    <property type="entry name" value="TPR-like"/>
    <property type="match status" value="1"/>
</dbReference>
<dbReference type="Proteomes" id="UP001301132">
    <property type="component" value="Unassembled WGS sequence"/>
</dbReference>
<keyword evidence="1" id="KW-0418">Kinase</keyword>
<dbReference type="InterPro" id="IPR011990">
    <property type="entry name" value="TPR-like_helical_dom_sf"/>
</dbReference>
<keyword evidence="1" id="KW-0723">Serine/threonine-protein kinase</keyword>
<accession>A0ABT4P0D7</accession>
<organism evidence="1 2">
    <name type="scientific">Streptomyces rubrogriseus</name>
    <dbReference type="NCBI Taxonomy" id="194673"/>
    <lineage>
        <taxon>Bacteria</taxon>
        <taxon>Bacillati</taxon>
        <taxon>Actinomycetota</taxon>
        <taxon>Actinomycetes</taxon>
        <taxon>Kitasatosporales</taxon>
        <taxon>Streptomycetaceae</taxon>
        <taxon>Streptomyces</taxon>
        <taxon>Streptomyces violaceoruber group</taxon>
    </lineage>
</organism>
<evidence type="ECO:0000313" key="2">
    <source>
        <dbReference type="Proteomes" id="UP001301132"/>
    </source>
</evidence>
<keyword evidence="2" id="KW-1185">Reference proteome</keyword>
<protein>
    <submittedName>
        <fullName evidence="1">Serine/threonine protein kinase</fullName>
    </submittedName>
</protein>
<keyword evidence="1" id="KW-0808">Transferase</keyword>
<dbReference type="Gene3D" id="1.25.40.10">
    <property type="entry name" value="Tetratricopeptide repeat domain"/>
    <property type="match status" value="1"/>
</dbReference>
<reference evidence="1 2" key="1">
    <citation type="submission" date="2022-12" db="EMBL/GenBank/DDBJ databases">
        <authorList>
            <person name="Abashina T."/>
            <person name="Solyanikova I."/>
            <person name="Delegan Y."/>
        </authorList>
    </citation>
    <scope>NUCLEOTIDE SEQUENCE [LARGE SCALE GENOMIC DNA]</scope>
    <source>
        <strain evidence="1 2">IPS92ro</strain>
    </source>
</reference>
<gene>
    <name evidence="1" type="ORF">O3S69_07225</name>
</gene>
<name>A0ABT4P0D7_9ACTN</name>
<sequence>AEREALREQIREVHAHYVALMEEERYAQAADVVGELIEPAARSLGSESRAVLRLRSWRAVSRQLAGDHRAALPEFEALADAYGRVSGPSSEEALECRAQAARCRGELGQVTEALAGLNGVLETVRAIDGDVSENAVELRRDIGMLLLAQQRAAEAFDVLEPLHEDLCVVFGPHDELTAEVAETLAVIRLDLDGDGGEGTGPSV</sequence>
<comment type="caution">
    <text evidence="1">The sequence shown here is derived from an EMBL/GenBank/DDBJ whole genome shotgun (WGS) entry which is preliminary data.</text>
</comment>
<evidence type="ECO:0000313" key="1">
    <source>
        <dbReference type="EMBL" id="MCZ4633841.1"/>
    </source>
</evidence>
<dbReference type="GO" id="GO:0004674">
    <property type="term" value="F:protein serine/threonine kinase activity"/>
    <property type="evidence" value="ECO:0007669"/>
    <property type="project" value="UniProtKB-KW"/>
</dbReference>
<dbReference type="EMBL" id="JAPWHU010000049">
    <property type="protein sequence ID" value="MCZ4633841.1"/>
    <property type="molecule type" value="Genomic_DNA"/>
</dbReference>